<dbReference type="EC" id="3.6.3.-" evidence="10"/>
<evidence type="ECO:0000256" key="6">
    <source>
        <dbReference type="ARBA" id="ARBA00038076"/>
    </source>
</evidence>
<dbReference type="Gene3D" id="1.10.1740.10">
    <property type="match status" value="1"/>
</dbReference>
<dbReference type="RefSeq" id="WP_110173952.1">
    <property type="nucleotide sequence ID" value="NZ_CP015136.1"/>
</dbReference>
<comment type="similarity">
    <text evidence="6">Belongs to the ABC-4 integral membrane protein family.</text>
</comment>
<dbReference type="Gene3D" id="1.10.510.10">
    <property type="entry name" value="Transferase(Phosphotransferase) domain 1"/>
    <property type="match status" value="1"/>
</dbReference>
<dbReference type="KEGG" id="abac:LuPra_05774"/>
<dbReference type="PANTHER" id="PTHR30572">
    <property type="entry name" value="MEMBRANE COMPONENT OF TRANSPORTER-RELATED"/>
    <property type="match status" value="1"/>
</dbReference>
<dbReference type="EMBL" id="CP015136">
    <property type="protein sequence ID" value="AMY12498.1"/>
    <property type="molecule type" value="Genomic_DNA"/>
</dbReference>
<feature type="compositionally biased region" description="Polar residues" evidence="7">
    <location>
        <begin position="1"/>
        <end position="10"/>
    </location>
</feature>
<dbReference type="InterPro" id="IPR011009">
    <property type="entry name" value="Kinase-like_dom_sf"/>
</dbReference>
<dbReference type="GO" id="GO:0005524">
    <property type="term" value="F:ATP binding"/>
    <property type="evidence" value="ECO:0007669"/>
    <property type="project" value="UniProtKB-KW"/>
</dbReference>
<keyword evidence="3 8" id="KW-0812">Transmembrane</keyword>
<accession>A0A143PWB6</accession>
<dbReference type="GO" id="GO:0022857">
    <property type="term" value="F:transmembrane transporter activity"/>
    <property type="evidence" value="ECO:0007669"/>
    <property type="project" value="TreeGrafter"/>
</dbReference>
<dbReference type="GO" id="GO:0005886">
    <property type="term" value="C:plasma membrane"/>
    <property type="evidence" value="ECO:0007669"/>
    <property type="project" value="UniProtKB-SubCell"/>
</dbReference>
<protein>
    <submittedName>
        <fullName evidence="10">Macrolide export ATP-binding/permease protein MacB</fullName>
        <ecNumber evidence="10">3.6.3.-</ecNumber>
    </submittedName>
</protein>
<reference evidence="10 11" key="1">
    <citation type="journal article" date="2016" name="Genome Announc.">
        <title>First Complete Genome Sequence of a Subdivision 6 Acidobacterium Strain.</title>
        <authorList>
            <person name="Huang S."/>
            <person name="Vieira S."/>
            <person name="Bunk B."/>
            <person name="Riedel T."/>
            <person name="Sproer C."/>
            <person name="Overmann J."/>
        </authorList>
    </citation>
    <scope>NUCLEOTIDE SEQUENCE [LARGE SCALE GENOMIC DNA]</scope>
    <source>
        <strain evidence="11">DSM 100886 HEG_-6_39</strain>
    </source>
</reference>
<keyword evidence="2" id="KW-1003">Cell membrane</keyword>
<dbReference type="Pfam" id="PF02687">
    <property type="entry name" value="FtsX"/>
    <property type="match status" value="1"/>
</dbReference>
<dbReference type="Pfam" id="PF12704">
    <property type="entry name" value="MacB_PCD"/>
    <property type="match status" value="1"/>
</dbReference>
<feature type="transmembrane region" description="Helical" evidence="8">
    <location>
        <begin position="741"/>
        <end position="764"/>
    </location>
</feature>
<dbReference type="OrthoDB" id="128557at2"/>
<keyword evidence="11" id="KW-1185">Reference proteome</keyword>
<evidence type="ECO:0000313" key="11">
    <source>
        <dbReference type="Proteomes" id="UP000076079"/>
    </source>
</evidence>
<keyword evidence="10" id="KW-0547">Nucleotide-binding</keyword>
<dbReference type="Gene3D" id="3.40.50.300">
    <property type="entry name" value="P-loop containing nucleotide triphosphate hydrolases"/>
    <property type="match status" value="1"/>
</dbReference>
<feature type="region of interest" description="Disordered" evidence="7">
    <location>
        <begin position="1"/>
        <end position="20"/>
    </location>
</feature>
<feature type="domain" description="Protein kinase" evidence="9">
    <location>
        <begin position="68"/>
        <end position="347"/>
    </location>
</feature>
<evidence type="ECO:0000259" key="9">
    <source>
        <dbReference type="PROSITE" id="PS50011"/>
    </source>
</evidence>
<dbReference type="InterPro" id="IPR003838">
    <property type="entry name" value="ABC3_permease_C"/>
</dbReference>
<dbReference type="InterPro" id="IPR050250">
    <property type="entry name" value="Macrolide_Exporter_MacB"/>
</dbReference>
<keyword evidence="10" id="KW-0378">Hydrolase</keyword>
<evidence type="ECO:0000256" key="7">
    <source>
        <dbReference type="SAM" id="MobiDB-lite"/>
    </source>
</evidence>
<dbReference type="PROSITE" id="PS50011">
    <property type="entry name" value="PROTEIN_KINASE_DOM"/>
    <property type="match status" value="1"/>
</dbReference>
<dbReference type="InterPro" id="IPR000719">
    <property type="entry name" value="Prot_kinase_dom"/>
</dbReference>
<name>A0A143PWB6_LUTPR</name>
<dbReference type="Pfam" id="PF20703">
    <property type="entry name" value="nSTAND1"/>
    <property type="match status" value="1"/>
</dbReference>
<dbReference type="SUPFAM" id="SSF52540">
    <property type="entry name" value="P-loop containing nucleoside triphosphate hydrolases"/>
    <property type="match status" value="1"/>
</dbReference>
<dbReference type="GO" id="GO:0016787">
    <property type="term" value="F:hydrolase activity"/>
    <property type="evidence" value="ECO:0007669"/>
    <property type="project" value="UniProtKB-KW"/>
</dbReference>
<dbReference type="Proteomes" id="UP000076079">
    <property type="component" value="Chromosome"/>
</dbReference>
<evidence type="ECO:0000256" key="1">
    <source>
        <dbReference type="ARBA" id="ARBA00004651"/>
    </source>
</evidence>
<dbReference type="STRING" id="1855912.LuPra_05774"/>
<evidence type="ECO:0000256" key="8">
    <source>
        <dbReference type="SAM" id="Phobius"/>
    </source>
</evidence>
<proteinExistence type="inferred from homology"/>
<dbReference type="InterPro" id="IPR027417">
    <property type="entry name" value="P-loop_NTPase"/>
</dbReference>
<evidence type="ECO:0000256" key="3">
    <source>
        <dbReference type="ARBA" id="ARBA00022692"/>
    </source>
</evidence>
<dbReference type="SUPFAM" id="SSF56112">
    <property type="entry name" value="Protein kinase-like (PK-like)"/>
    <property type="match status" value="1"/>
</dbReference>
<organism evidence="10 11">
    <name type="scientific">Luteitalea pratensis</name>
    <dbReference type="NCBI Taxonomy" id="1855912"/>
    <lineage>
        <taxon>Bacteria</taxon>
        <taxon>Pseudomonadati</taxon>
        <taxon>Acidobacteriota</taxon>
        <taxon>Vicinamibacteria</taxon>
        <taxon>Vicinamibacterales</taxon>
        <taxon>Vicinamibacteraceae</taxon>
        <taxon>Luteitalea</taxon>
    </lineage>
</organism>
<sequence length="812" mass="88243">MSNFPSTAWTGVSRARSGGEPGAREALAFLCAAYWRPLYGFARGLGYMTEDAHDLTQGYFALLIEKDYLGDVRLREGRFRAFLLTSFKHFLSKERDRARALKRGGGRVPVAIDVREAEARHPDDTLDTLDPEALFERRWAFTILERAMARLGQELKHAGRGIEFEQLEGYLTGREPRVHYHDVAERLGTTEGAVKKMVHRLRRRYGHLLREEIGATVAEPGDIDAELHHLLSAIRPWEPPVARSLTDTQAETIVGTPGYMSPEQADGLPVDARADVFSAAVILAEIVSPRTIGTGESANDRRSLWAELRQDPPLVSAGPWSAALRRALSHSPGDRYSSAGALARALEVEQRETNRADQSPYPGLLHFTRENARFFFGRELEVESLLRQLRRPRLRAVIGPSGAGKSSVLRQGDGRSTRRVSLRNVLVVGQLAVALVLLATASLFVRNLAQAHRLDPGFDTENTLVGLVSFVEGRYTDETRTELLDRAASRALALPGVVAAGYAYGAPLTIRSGMSTGADLTLESTGAKFQASYETNFAGPGFFEAIGIPVVEGRTFRGDHRRGAPAVAVVNEEFVRRYMAGADPIGQRLHLPGPEEKTYPVEIVGVVGDSKFRSLGEDRRPAIYEAYAQRSHGQRVAHVFVRRSPGAAMSPHEVVSALTALDPSMAVEVSTMRDTLAFAFMPSRLGAALLAALGALGLLLAMAGLFAVVSYSVSRRTGEIGIRMALGANRWRVTQLVLRDAVLLTAIGAALGLAAAWFVTQPLAMFLVAGVSGDPIAFAGAAALLVLVSLAAAWVPARRAVRVDPVTALRCE</sequence>
<keyword evidence="4 8" id="KW-1133">Transmembrane helix</keyword>
<reference evidence="11" key="2">
    <citation type="submission" date="2016-04" db="EMBL/GenBank/DDBJ databases">
        <title>First Complete Genome Sequence of a Subdivision 6 Acidobacterium.</title>
        <authorList>
            <person name="Huang S."/>
            <person name="Vieira S."/>
            <person name="Bunk B."/>
            <person name="Riedel T."/>
            <person name="Sproeer C."/>
            <person name="Overmann J."/>
        </authorList>
    </citation>
    <scope>NUCLEOTIDE SEQUENCE [LARGE SCALE GENOMIC DNA]</scope>
    <source>
        <strain evidence="11">DSM 100886 HEG_-6_39</strain>
    </source>
</reference>
<feature type="transmembrane region" description="Helical" evidence="8">
    <location>
        <begin position="685"/>
        <end position="713"/>
    </location>
</feature>
<dbReference type="GO" id="GO:0004672">
    <property type="term" value="F:protein kinase activity"/>
    <property type="evidence" value="ECO:0007669"/>
    <property type="project" value="InterPro"/>
</dbReference>
<evidence type="ECO:0000256" key="4">
    <source>
        <dbReference type="ARBA" id="ARBA00022989"/>
    </source>
</evidence>
<keyword evidence="5 8" id="KW-0472">Membrane</keyword>
<evidence type="ECO:0000313" key="10">
    <source>
        <dbReference type="EMBL" id="AMY12498.1"/>
    </source>
</evidence>
<feature type="transmembrane region" description="Helical" evidence="8">
    <location>
        <begin position="776"/>
        <end position="795"/>
    </location>
</feature>
<dbReference type="InterPro" id="IPR049052">
    <property type="entry name" value="nSTAND1"/>
</dbReference>
<comment type="subcellular location">
    <subcellularLocation>
        <location evidence="1">Cell membrane</location>
        <topology evidence="1">Multi-pass membrane protein</topology>
    </subcellularLocation>
</comment>
<evidence type="ECO:0000256" key="2">
    <source>
        <dbReference type="ARBA" id="ARBA00022475"/>
    </source>
</evidence>
<gene>
    <name evidence="10" type="primary">macB_57</name>
    <name evidence="10" type="ORF">LuPra_05774</name>
</gene>
<dbReference type="InterPro" id="IPR025857">
    <property type="entry name" value="MacB_PCD"/>
</dbReference>
<dbReference type="PANTHER" id="PTHR30572:SF4">
    <property type="entry name" value="ABC TRANSPORTER PERMEASE YTRF"/>
    <property type="match status" value="1"/>
</dbReference>
<dbReference type="AlphaFoldDB" id="A0A143PWB6"/>
<keyword evidence="10" id="KW-0067">ATP-binding</keyword>
<evidence type="ECO:0000256" key="5">
    <source>
        <dbReference type="ARBA" id="ARBA00023136"/>
    </source>
</evidence>